<dbReference type="Gene3D" id="3.30.70.20">
    <property type="match status" value="2"/>
</dbReference>
<evidence type="ECO:0000313" key="7">
    <source>
        <dbReference type="Proteomes" id="UP000463388"/>
    </source>
</evidence>
<keyword evidence="7" id="KW-1185">Reference proteome</keyword>
<dbReference type="SMR" id="A0A6N8JQ44"/>
<dbReference type="InterPro" id="IPR017900">
    <property type="entry name" value="4Fe4S_Fe_S_CS"/>
</dbReference>
<comment type="caution">
    <text evidence="6">The sequence shown here is derived from an EMBL/GenBank/DDBJ whole genome shotgun (WGS) entry which is preliminary data.</text>
</comment>
<feature type="domain" description="4Fe-4S ferredoxin-type" evidence="5">
    <location>
        <begin position="87"/>
        <end position="116"/>
    </location>
</feature>
<dbReference type="CDD" id="cd10551">
    <property type="entry name" value="PsrB"/>
    <property type="match status" value="1"/>
</dbReference>
<dbReference type="Pfam" id="PF13247">
    <property type="entry name" value="Fer4_11"/>
    <property type="match status" value="1"/>
</dbReference>
<proteinExistence type="predicted"/>
<dbReference type="RefSeq" id="WP_160346293.1">
    <property type="nucleotide sequence ID" value="NZ_WSRR01000016.1"/>
</dbReference>
<dbReference type="PANTHER" id="PTHR43177">
    <property type="entry name" value="PROTEIN NRFC"/>
    <property type="match status" value="1"/>
</dbReference>
<dbReference type="EMBL" id="WSRR01000016">
    <property type="protein sequence ID" value="MVX61234.1"/>
    <property type="molecule type" value="Genomic_DNA"/>
</dbReference>
<accession>A0A6N8JQ44</accession>
<keyword evidence="3" id="KW-0408">Iron</keyword>
<dbReference type="InterPro" id="IPR017896">
    <property type="entry name" value="4Fe4S_Fe-S-bd"/>
</dbReference>
<dbReference type="Proteomes" id="UP000463388">
    <property type="component" value="Unassembled WGS sequence"/>
</dbReference>
<dbReference type="OrthoDB" id="3172221at2"/>
<dbReference type="PROSITE" id="PS00198">
    <property type="entry name" value="4FE4S_FER_1"/>
    <property type="match status" value="1"/>
</dbReference>
<reference evidence="6 7" key="1">
    <citation type="submission" date="2019-12" db="EMBL/GenBank/DDBJ databases">
        <title>Microbes associate with the intestines of laboratory mice.</title>
        <authorList>
            <person name="Navarre W."/>
            <person name="Wong E."/>
        </authorList>
    </citation>
    <scope>NUCLEOTIDE SEQUENCE [LARGE SCALE GENOMIC DNA]</scope>
    <source>
        <strain evidence="6 7">NM66_B29</strain>
    </source>
</reference>
<protein>
    <submittedName>
        <fullName evidence="6">4Fe-4S dicluster domain-containing protein</fullName>
    </submittedName>
</protein>
<dbReference type="GO" id="GO:0046872">
    <property type="term" value="F:metal ion binding"/>
    <property type="evidence" value="ECO:0007669"/>
    <property type="project" value="UniProtKB-KW"/>
</dbReference>
<dbReference type="GO" id="GO:0051539">
    <property type="term" value="F:4 iron, 4 sulfur cluster binding"/>
    <property type="evidence" value="ECO:0007669"/>
    <property type="project" value="UniProtKB-KW"/>
</dbReference>
<dbReference type="Pfam" id="PF12800">
    <property type="entry name" value="Fer4_4"/>
    <property type="match status" value="1"/>
</dbReference>
<evidence type="ECO:0000313" key="6">
    <source>
        <dbReference type="EMBL" id="MVX61234.1"/>
    </source>
</evidence>
<keyword evidence="4" id="KW-0411">Iron-sulfur</keyword>
<evidence type="ECO:0000256" key="1">
    <source>
        <dbReference type="ARBA" id="ARBA00022485"/>
    </source>
</evidence>
<gene>
    <name evidence="6" type="ORF">GKZ27_07180</name>
</gene>
<evidence type="ECO:0000256" key="2">
    <source>
        <dbReference type="ARBA" id="ARBA00022723"/>
    </source>
</evidence>
<evidence type="ECO:0000256" key="4">
    <source>
        <dbReference type="ARBA" id="ARBA00023014"/>
    </source>
</evidence>
<evidence type="ECO:0000256" key="3">
    <source>
        <dbReference type="ARBA" id="ARBA00023004"/>
    </source>
</evidence>
<feature type="domain" description="4Fe-4S ferredoxin-type" evidence="5">
    <location>
        <begin position="3"/>
        <end position="33"/>
    </location>
</feature>
<keyword evidence="1" id="KW-0004">4Fe-4S</keyword>
<dbReference type="SUPFAM" id="SSF54862">
    <property type="entry name" value="4Fe-4S ferredoxins"/>
    <property type="match status" value="1"/>
</dbReference>
<dbReference type="PANTHER" id="PTHR43177:SF3">
    <property type="entry name" value="PROTEIN NRFC HOMOLOG"/>
    <property type="match status" value="1"/>
</dbReference>
<dbReference type="PROSITE" id="PS51379">
    <property type="entry name" value="4FE4S_FER_2"/>
    <property type="match status" value="3"/>
</dbReference>
<evidence type="ECO:0000259" key="5">
    <source>
        <dbReference type="PROSITE" id="PS51379"/>
    </source>
</evidence>
<organism evidence="6 7">
    <name type="scientific">Adlercreutzia mucosicola</name>
    <dbReference type="NCBI Taxonomy" id="580026"/>
    <lineage>
        <taxon>Bacteria</taxon>
        <taxon>Bacillati</taxon>
        <taxon>Actinomycetota</taxon>
        <taxon>Coriobacteriia</taxon>
        <taxon>Eggerthellales</taxon>
        <taxon>Eggerthellaceae</taxon>
        <taxon>Adlercreutzia</taxon>
    </lineage>
</organism>
<name>A0A6N8JQ44_9ACTN</name>
<sequence>MQYGMVIDTTLCAGCNACAVACKISNNLSKGVWWNHVSTEGGPTRDTASGTWPDNKMRFFPTACQQCRNPLCVAECPTGASQKGEDGVVVIDDGLCIGCGTCVNACPYEVRTVMQDDPEWYQEVALGAFDAPAHEAGKAEKCTFCANLRARGEDPACVRACNLHARVFGDLDDPESDVSKLLATGSREQVRLFEEEGTEPCVYYLV</sequence>
<keyword evidence="2" id="KW-0479">Metal-binding</keyword>
<dbReference type="InterPro" id="IPR050954">
    <property type="entry name" value="ET_IronSulfur_Cluster-Binding"/>
</dbReference>
<dbReference type="AlphaFoldDB" id="A0A6N8JQ44"/>
<feature type="domain" description="4Fe-4S ferredoxin-type" evidence="5">
    <location>
        <begin position="55"/>
        <end position="86"/>
    </location>
</feature>